<evidence type="ECO:0000313" key="19">
    <source>
        <dbReference type="EMBL" id="PGH02690.1"/>
    </source>
</evidence>
<dbReference type="PANTHER" id="PTHR23163:SF0">
    <property type="entry name" value="E3 UBIQUITIN-PROTEIN LIGASE BRE1"/>
    <property type="match status" value="1"/>
</dbReference>
<dbReference type="InterPro" id="IPR001841">
    <property type="entry name" value="Znf_RING"/>
</dbReference>
<sequence length="727" mass="82409">MPAVEASTVPLAESGLVVKMEDRKRPAAYDANDSTPPLKKQATSLNGGGKPHPDNDMPWKDDLERFQKDAIWRQMQEYKREKISLETRLKELSKATEYHNDHLRIIDAWFKQLIDEVQVMLNAPDAESLDKQPFPSSLLFSDHENFEKHLQSRSDDIKATISKLFSRPANASPEVTDLQGQLAKKLAEEKVAIAELEKSLTEKQQLEERLDAASLRYMVAEKKIDRARSMTVARLEKQYILGAQRPGGDTSSMKREDSSSSNGVGDSSERVAELQEARNRATAVSEKQKEQLEKLEAENSKLLTQVTELNFKFSKLSDEDYAHTDLFKQLKSQHEDVIKRINHLEATNVQLREEAEKLQAERTAYRIQIENESQAAVGEKEAQLAKTESDLARIRNARDELLADQQMRKAAQEQERTSISQTKELLEAKESRISSLESEIQRLKLQIDGVKETDPATDELPLEELRVKYQTLDKQYELLNTELASMQTAFRKTSKLASQKIADLGALEEKVQRLTAEKSKADQKYFAAMKSKEARDAELRSLRIQNMKSSDIVSQLKDSETTTRSLVSNVEKQLTETKETLTNTLSQYHTARQQLSEADIVIQGLNSQVAELKKQMVTKDSTLSSATSACRKAENEVEGLKSTLADTKKSLENWKNKGLGNSSSEYEMLRSLALCTVCRRNFKNTVIKTCGHVFCKECVEERLTSRSRKCPNCNKSFGNNDHMHITL</sequence>
<dbReference type="Proteomes" id="UP000223968">
    <property type="component" value="Unassembled WGS sequence"/>
</dbReference>
<dbReference type="SUPFAM" id="SSF57850">
    <property type="entry name" value="RING/U-box"/>
    <property type="match status" value="1"/>
</dbReference>
<evidence type="ECO:0000256" key="17">
    <source>
        <dbReference type="SAM" id="MobiDB-lite"/>
    </source>
</evidence>
<organism evidence="19 20">
    <name type="scientific">Helicocarpus griseus UAMH5409</name>
    <dbReference type="NCBI Taxonomy" id="1447875"/>
    <lineage>
        <taxon>Eukaryota</taxon>
        <taxon>Fungi</taxon>
        <taxon>Dikarya</taxon>
        <taxon>Ascomycota</taxon>
        <taxon>Pezizomycotina</taxon>
        <taxon>Eurotiomycetes</taxon>
        <taxon>Eurotiomycetidae</taxon>
        <taxon>Onygenales</taxon>
        <taxon>Ajellomycetaceae</taxon>
        <taxon>Helicocarpus</taxon>
    </lineage>
</organism>
<dbReference type="GO" id="GO:0006325">
    <property type="term" value="P:chromatin organization"/>
    <property type="evidence" value="ECO:0007669"/>
    <property type="project" value="UniProtKB-KW"/>
</dbReference>
<evidence type="ECO:0000256" key="10">
    <source>
        <dbReference type="ARBA" id="ARBA00022853"/>
    </source>
</evidence>
<dbReference type="InterPro" id="IPR017907">
    <property type="entry name" value="Znf_RING_CS"/>
</dbReference>
<keyword evidence="10 15" id="KW-0156">Chromatin regulator</keyword>
<dbReference type="OrthoDB" id="654191at2759"/>
<evidence type="ECO:0000313" key="20">
    <source>
        <dbReference type="Proteomes" id="UP000223968"/>
    </source>
</evidence>
<dbReference type="GO" id="GO:0061630">
    <property type="term" value="F:ubiquitin protein ligase activity"/>
    <property type="evidence" value="ECO:0007669"/>
    <property type="project" value="UniProtKB-EC"/>
</dbReference>
<feature type="coiled-coil region" evidence="16">
    <location>
        <begin position="184"/>
        <end position="223"/>
    </location>
</feature>
<evidence type="ECO:0000256" key="4">
    <source>
        <dbReference type="ARBA" id="ARBA00005555"/>
    </source>
</evidence>
<evidence type="ECO:0000256" key="2">
    <source>
        <dbReference type="ARBA" id="ARBA00004123"/>
    </source>
</evidence>
<feature type="compositionally biased region" description="Basic and acidic residues" evidence="17">
    <location>
        <begin position="267"/>
        <end position="279"/>
    </location>
</feature>
<feature type="coiled-coil region" evidence="16">
    <location>
        <begin position="595"/>
        <end position="657"/>
    </location>
</feature>
<dbReference type="GO" id="GO:0033503">
    <property type="term" value="C:HULC complex"/>
    <property type="evidence" value="ECO:0007669"/>
    <property type="project" value="TreeGrafter"/>
</dbReference>
<dbReference type="GO" id="GO:0016567">
    <property type="term" value="P:protein ubiquitination"/>
    <property type="evidence" value="ECO:0007669"/>
    <property type="project" value="UniProtKB-UniRule"/>
</dbReference>
<evidence type="ECO:0000256" key="12">
    <source>
        <dbReference type="ARBA" id="ARBA00023242"/>
    </source>
</evidence>
<keyword evidence="8 15" id="KW-0833">Ubl conjugation pathway</keyword>
<comment type="subcellular location">
    <subcellularLocation>
        <location evidence="2 15">Nucleus</location>
    </subcellularLocation>
</comment>
<dbReference type="InterPro" id="IPR013083">
    <property type="entry name" value="Znf_RING/FYVE/PHD"/>
</dbReference>
<dbReference type="SMART" id="SM00184">
    <property type="entry name" value="RING"/>
    <property type="match status" value="1"/>
</dbReference>
<keyword evidence="7 14" id="KW-0863">Zinc-finger</keyword>
<evidence type="ECO:0000256" key="14">
    <source>
        <dbReference type="PROSITE-ProRule" id="PRU00175"/>
    </source>
</evidence>
<evidence type="ECO:0000256" key="6">
    <source>
        <dbReference type="ARBA" id="ARBA00022723"/>
    </source>
</evidence>
<dbReference type="STRING" id="1447875.A0A2B7X1H6"/>
<evidence type="ECO:0000256" key="16">
    <source>
        <dbReference type="SAM" id="Coils"/>
    </source>
</evidence>
<dbReference type="Pfam" id="PF26095">
    <property type="entry name" value="CC_Bre1"/>
    <property type="match status" value="1"/>
</dbReference>
<dbReference type="EMBL" id="PDNB01000156">
    <property type="protein sequence ID" value="PGH02690.1"/>
    <property type="molecule type" value="Genomic_DNA"/>
</dbReference>
<keyword evidence="11 15" id="KW-0175">Coiled coil</keyword>
<keyword evidence="6 15" id="KW-0479">Metal-binding</keyword>
<comment type="pathway">
    <text evidence="3 15">Protein modification; protein ubiquitination.</text>
</comment>
<gene>
    <name evidence="19" type="ORF">AJ79_07569</name>
</gene>
<dbReference type="InterPro" id="IPR013956">
    <property type="entry name" value="E3_ubiquit_lig_Bre1"/>
</dbReference>
<evidence type="ECO:0000256" key="13">
    <source>
        <dbReference type="ARBA" id="ARBA00059679"/>
    </source>
</evidence>
<dbReference type="UniPathway" id="UPA00143"/>
<dbReference type="GO" id="GO:0005634">
    <property type="term" value="C:nucleus"/>
    <property type="evidence" value="ECO:0007669"/>
    <property type="project" value="UniProtKB-SubCell"/>
</dbReference>
<evidence type="ECO:0000259" key="18">
    <source>
        <dbReference type="PROSITE" id="PS50089"/>
    </source>
</evidence>
<feature type="domain" description="RING-type" evidence="18">
    <location>
        <begin position="675"/>
        <end position="714"/>
    </location>
</feature>
<dbReference type="Gene3D" id="3.30.40.10">
    <property type="entry name" value="Zinc/RING finger domain, C3HC4 (zinc finger)"/>
    <property type="match status" value="1"/>
</dbReference>
<dbReference type="EC" id="2.3.2.27" evidence="15"/>
<accession>A0A2B7X1H6</accession>
<evidence type="ECO:0000256" key="8">
    <source>
        <dbReference type="ARBA" id="ARBA00022786"/>
    </source>
</evidence>
<dbReference type="PANTHER" id="PTHR23163">
    <property type="entry name" value="RING FINGER PROTEIN-RELATED"/>
    <property type="match status" value="1"/>
</dbReference>
<keyword evidence="12 15" id="KW-0539">Nucleus</keyword>
<dbReference type="PROSITE" id="PS00518">
    <property type="entry name" value="ZF_RING_1"/>
    <property type="match status" value="1"/>
</dbReference>
<comment type="similarity">
    <text evidence="4 15">Belongs to the BRE1 family.</text>
</comment>
<keyword evidence="20" id="KW-1185">Reference proteome</keyword>
<dbReference type="PROSITE" id="PS50089">
    <property type="entry name" value="ZF_RING_2"/>
    <property type="match status" value="1"/>
</dbReference>
<comment type="catalytic activity">
    <reaction evidence="1 15">
        <text>S-ubiquitinyl-[E2 ubiquitin-conjugating enzyme]-L-cysteine + [acceptor protein]-L-lysine = [E2 ubiquitin-conjugating enzyme]-L-cysteine + N(6)-ubiquitinyl-[acceptor protein]-L-lysine.</text>
        <dbReference type="EC" id="2.3.2.27"/>
    </reaction>
</comment>
<feature type="region of interest" description="Disordered" evidence="17">
    <location>
        <begin position="243"/>
        <end position="288"/>
    </location>
</feature>
<evidence type="ECO:0000256" key="11">
    <source>
        <dbReference type="ARBA" id="ARBA00023054"/>
    </source>
</evidence>
<keyword evidence="9 15" id="KW-0862">Zinc</keyword>
<dbReference type="InterPro" id="IPR058643">
    <property type="entry name" value="BRE1-like_CC"/>
</dbReference>
<evidence type="ECO:0000256" key="1">
    <source>
        <dbReference type="ARBA" id="ARBA00000900"/>
    </source>
</evidence>
<dbReference type="CDD" id="cd16499">
    <property type="entry name" value="RING-HC_Bre1-like"/>
    <property type="match status" value="1"/>
</dbReference>
<reference evidence="19 20" key="1">
    <citation type="submission" date="2017-10" db="EMBL/GenBank/DDBJ databases">
        <title>Comparative genomics in systemic dimorphic fungi from Ajellomycetaceae.</title>
        <authorList>
            <person name="Munoz J.F."/>
            <person name="Mcewen J.G."/>
            <person name="Clay O.K."/>
            <person name="Cuomo C.A."/>
        </authorList>
    </citation>
    <scope>NUCLEOTIDE SEQUENCE [LARGE SCALE GENOMIC DNA]</scope>
    <source>
        <strain evidence="19 20">UAMH5409</strain>
    </source>
</reference>
<name>A0A2B7X1H6_9EURO</name>
<evidence type="ECO:0000256" key="15">
    <source>
        <dbReference type="RuleBase" id="RU365038"/>
    </source>
</evidence>
<dbReference type="Pfam" id="PF08647">
    <property type="entry name" value="BRE1"/>
    <property type="match status" value="1"/>
</dbReference>
<proteinExistence type="inferred from homology"/>
<evidence type="ECO:0000256" key="9">
    <source>
        <dbReference type="ARBA" id="ARBA00022833"/>
    </source>
</evidence>
<dbReference type="GO" id="GO:0008270">
    <property type="term" value="F:zinc ion binding"/>
    <property type="evidence" value="ECO:0007669"/>
    <property type="project" value="UniProtKB-KW"/>
</dbReference>
<dbReference type="Pfam" id="PF13923">
    <property type="entry name" value="zf-C3HC4_2"/>
    <property type="match status" value="1"/>
</dbReference>
<feature type="region of interest" description="Disordered" evidence="17">
    <location>
        <begin position="23"/>
        <end position="59"/>
    </location>
</feature>
<keyword evidence="5 15" id="KW-0808">Transferase</keyword>
<evidence type="ECO:0000256" key="3">
    <source>
        <dbReference type="ARBA" id="ARBA00004906"/>
    </source>
</evidence>
<comment type="caution">
    <text evidence="19">The sequence shown here is derived from an EMBL/GenBank/DDBJ whole genome shotgun (WGS) entry which is preliminary data.</text>
</comment>
<evidence type="ECO:0000256" key="5">
    <source>
        <dbReference type="ARBA" id="ARBA00022679"/>
    </source>
</evidence>
<evidence type="ECO:0000256" key="7">
    <source>
        <dbReference type="ARBA" id="ARBA00022771"/>
    </source>
</evidence>
<dbReference type="AlphaFoldDB" id="A0A2B7X1H6"/>
<protein>
    <recommendedName>
        <fullName evidence="15">E3 ubiquitin protein ligase</fullName>
        <ecNumber evidence="15">2.3.2.27</ecNumber>
    </recommendedName>
</protein>
<comment type="function">
    <text evidence="13">E3 ubiquitin-protein ligase that mediates monoubiquitination of histone H2B to form H2BK123ub1. H2BK123ub1 gives a specific tag for epigenetic transcriptional activation and is also a prerequisite for H3K4me and H3K79me formation.</text>
</comment>